<sequence>MAILTPSFLDDTDHARSPPYSILKSHPLVQKEKCLILWIVLPCRHNGPTPGLLYNFPATQIKPNDYFTHTQVRLITTATSVVVITYKNGVIMAGDLLASYGSLASGVQKLPGMLKVNDNTILGLVGTMQIFSIIDEECLDDGLSLKPKSLYCWLTRIMYQRRSKFDPFWNNIIVAGNQEGKPFLGTVDKLGTAYTDKIICTCFGAHILTPLLRDHLDRNPNMSLEEAKALLEKCMEVLYYRDARSYDKYLLGYIDLDAGVKIEGPFQIKHSWEIAHKEY</sequence>
<keyword evidence="2" id="KW-0539">Nucleus</keyword>
<evidence type="ECO:0000256" key="3">
    <source>
        <dbReference type="ARBA" id="ARBA00026071"/>
    </source>
</evidence>
<proteinExistence type="predicted"/>
<organism evidence="4 5">
    <name type="scientific">Molorchus minor</name>
    <dbReference type="NCBI Taxonomy" id="1323400"/>
    <lineage>
        <taxon>Eukaryota</taxon>
        <taxon>Metazoa</taxon>
        <taxon>Ecdysozoa</taxon>
        <taxon>Arthropoda</taxon>
        <taxon>Hexapoda</taxon>
        <taxon>Insecta</taxon>
        <taxon>Pterygota</taxon>
        <taxon>Neoptera</taxon>
        <taxon>Endopterygota</taxon>
        <taxon>Coleoptera</taxon>
        <taxon>Polyphaga</taxon>
        <taxon>Cucujiformia</taxon>
        <taxon>Chrysomeloidea</taxon>
        <taxon>Cerambycidae</taxon>
        <taxon>Lamiinae</taxon>
        <taxon>Monochamini</taxon>
        <taxon>Molorchus</taxon>
    </lineage>
</organism>
<keyword evidence="5" id="KW-1185">Reference proteome</keyword>
<comment type="subunit">
    <text evidence="3">The 26S proteasome consists of a 20S proteasome core and two 19S regulatory subunits. The 20S proteasome core is composed of 28 subunits that are arranged in four stacked rings, resulting in a barrel-shaped structure. The two end rings are each formed by seven alpha subunits, and the two central rings are each formed by seven beta subunits. The catalytic chamber with the active sites is on the inside of the barrel.</text>
</comment>
<comment type="caution">
    <text evidence="4">The sequence shown here is derived from an EMBL/GenBank/DDBJ whole genome shotgun (WGS) entry which is preliminary data.</text>
</comment>
<dbReference type="InterPro" id="IPR016295">
    <property type="entry name" value="Proteasome_beta4"/>
</dbReference>
<dbReference type="InterPro" id="IPR001353">
    <property type="entry name" value="Proteasome_sua/b"/>
</dbReference>
<evidence type="ECO:0000313" key="5">
    <source>
        <dbReference type="Proteomes" id="UP001162164"/>
    </source>
</evidence>
<evidence type="ECO:0000313" key="4">
    <source>
        <dbReference type="EMBL" id="KAJ8966084.1"/>
    </source>
</evidence>
<dbReference type="Gene3D" id="3.60.20.10">
    <property type="entry name" value="Glutamine Phosphoribosylpyrophosphate, subunit 1, domain 1"/>
    <property type="match status" value="1"/>
</dbReference>
<dbReference type="Proteomes" id="UP001162164">
    <property type="component" value="Unassembled WGS sequence"/>
</dbReference>
<dbReference type="PANTHER" id="PTHR32194">
    <property type="entry name" value="METALLOPROTEASE TLDD"/>
    <property type="match status" value="1"/>
</dbReference>
<dbReference type="Pfam" id="PF00227">
    <property type="entry name" value="Proteasome"/>
    <property type="match status" value="1"/>
</dbReference>
<evidence type="ECO:0000256" key="2">
    <source>
        <dbReference type="ARBA" id="ARBA00023242"/>
    </source>
</evidence>
<reference evidence="4" key="1">
    <citation type="journal article" date="2023" name="Insect Mol. Biol.">
        <title>Genome sequencing provides insights into the evolution of gene families encoding plant cell wall-degrading enzymes in longhorned beetles.</title>
        <authorList>
            <person name="Shin N.R."/>
            <person name="Okamura Y."/>
            <person name="Kirsch R."/>
            <person name="Pauchet Y."/>
        </authorList>
    </citation>
    <scope>NUCLEOTIDE SEQUENCE</scope>
    <source>
        <strain evidence="4">MMC_N1</strain>
    </source>
</reference>
<accession>A0ABQ9IUF7</accession>
<evidence type="ECO:0000256" key="1">
    <source>
        <dbReference type="ARBA" id="ARBA00016157"/>
    </source>
</evidence>
<dbReference type="InterPro" id="IPR023333">
    <property type="entry name" value="Proteasome_suB-type"/>
</dbReference>
<name>A0ABQ9IUF7_9CUCU</name>
<dbReference type="CDD" id="cd03760">
    <property type="entry name" value="proteasome_beta_type_4"/>
    <property type="match status" value="1"/>
</dbReference>
<dbReference type="EMBL" id="JAPWTJ010002455">
    <property type="protein sequence ID" value="KAJ8966084.1"/>
    <property type="molecule type" value="Genomic_DNA"/>
</dbReference>
<gene>
    <name evidence="4" type="ORF">NQ317_019327</name>
</gene>
<dbReference type="PANTHER" id="PTHR32194:SF6">
    <property type="entry name" value="PROTEASOME SUBUNIT BETA"/>
    <property type="match status" value="1"/>
</dbReference>
<dbReference type="SUPFAM" id="SSF56235">
    <property type="entry name" value="N-terminal nucleophile aminohydrolases (Ntn hydrolases)"/>
    <property type="match status" value="1"/>
</dbReference>
<dbReference type="InterPro" id="IPR029055">
    <property type="entry name" value="Ntn_hydrolases_N"/>
</dbReference>
<protein>
    <recommendedName>
        <fullName evidence="1">Proteasome subunit beta type-4</fullName>
    </recommendedName>
</protein>